<name>A0A1H8L9Y8_9ACTN</name>
<organism evidence="2 3">
    <name type="scientific">Actinacidiphila rubida</name>
    <dbReference type="NCBI Taxonomy" id="310780"/>
    <lineage>
        <taxon>Bacteria</taxon>
        <taxon>Bacillati</taxon>
        <taxon>Actinomycetota</taxon>
        <taxon>Actinomycetes</taxon>
        <taxon>Kitasatosporales</taxon>
        <taxon>Streptomycetaceae</taxon>
        <taxon>Actinacidiphila</taxon>
    </lineage>
</organism>
<dbReference type="Gene3D" id="1.10.260.40">
    <property type="entry name" value="lambda repressor-like DNA-binding domains"/>
    <property type="match status" value="1"/>
</dbReference>
<evidence type="ECO:0000313" key="3">
    <source>
        <dbReference type="Proteomes" id="UP000181951"/>
    </source>
</evidence>
<dbReference type="STRING" id="310780.SAMN05216267_1015108"/>
<dbReference type="InterPro" id="IPR001387">
    <property type="entry name" value="Cro/C1-type_HTH"/>
</dbReference>
<sequence>MTLKFSPEELRRIRESKGMTQQALGDAYGRPASINAYERGRNTPGLASIGRLAKVLGVPYTALIVDTDQV</sequence>
<reference evidence="2 3" key="1">
    <citation type="submission" date="2016-10" db="EMBL/GenBank/DDBJ databases">
        <authorList>
            <person name="de Groot N.N."/>
        </authorList>
    </citation>
    <scope>NUCLEOTIDE SEQUENCE [LARGE SCALE GENOMIC DNA]</scope>
    <source>
        <strain evidence="2 3">CGMCC 4.2026</strain>
    </source>
</reference>
<dbReference type="GO" id="GO:0003677">
    <property type="term" value="F:DNA binding"/>
    <property type="evidence" value="ECO:0007669"/>
    <property type="project" value="InterPro"/>
</dbReference>
<evidence type="ECO:0000259" key="1">
    <source>
        <dbReference type="PROSITE" id="PS50943"/>
    </source>
</evidence>
<dbReference type="RefSeq" id="WP_075017042.1">
    <property type="nucleotide sequence ID" value="NZ_FODD01000015.1"/>
</dbReference>
<dbReference type="SUPFAM" id="SSF47413">
    <property type="entry name" value="lambda repressor-like DNA-binding domains"/>
    <property type="match status" value="1"/>
</dbReference>
<protein>
    <submittedName>
        <fullName evidence="2">Helix-turn-helix</fullName>
    </submittedName>
</protein>
<keyword evidence="3" id="KW-1185">Reference proteome</keyword>
<proteinExistence type="predicted"/>
<dbReference type="Proteomes" id="UP000181951">
    <property type="component" value="Unassembled WGS sequence"/>
</dbReference>
<dbReference type="AlphaFoldDB" id="A0A1H8L9Y8"/>
<dbReference type="Pfam" id="PF01381">
    <property type="entry name" value="HTH_3"/>
    <property type="match status" value="1"/>
</dbReference>
<dbReference type="PROSITE" id="PS50943">
    <property type="entry name" value="HTH_CROC1"/>
    <property type="match status" value="1"/>
</dbReference>
<gene>
    <name evidence="2" type="ORF">SAMN05216267_1015108</name>
</gene>
<dbReference type="EMBL" id="FODD01000015">
    <property type="protein sequence ID" value="SEO01616.1"/>
    <property type="molecule type" value="Genomic_DNA"/>
</dbReference>
<dbReference type="SMART" id="SM00530">
    <property type="entry name" value="HTH_XRE"/>
    <property type="match status" value="1"/>
</dbReference>
<accession>A0A1H8L9Y8</accession>
<feature type="domain" description="HTH cro/C1-type" evidence="1">
    <location>
        <begin position="10"/>
        <end position="63"/>
    </location>
</feature>
<dbReference type="InterPro" id="IPR010982">
    <property type="entry name" value="Lambda_DNA-bd_dom_sf"/>
</dbReference>
<dbReference type="CDD" id="cd00093">
    <property type="entry name" value="HTH_XRE"/>
    <property type="match status" value="1"/>
</dbReference>
<evidence type="ECO:0000313" key="2">
    <source>
        <dbReference type="EMBL" id="SEO01616.1"/>
    </source>
</evidence>